<dbReference type="Proteomes" id="UP000233837">
    <property type="component" value="Unassembled WGS sequence"/>
</dbReference>
<reference evidence="1 2" key="1">
    <citation type="journal article" date="2016" name="Sci. Rep.">
        <title>The Dendrobium catenatum Lindl. genome sequence provides insights into polysaccharide synthase, floral development and adaptive evolution.</title>
        <authorList>
            <person name="Zhang G.Q."/>
            <person name="Xu Q."/>
            <person name="Bian C."/>
            <person name="Tsai W.C."/>
            <person name="Yeh C.M."/>
            <person name="Liu K.W."/>
            <person name="Yoshida K."/>
            <person name="Zhang L.S."/>
            <person name="Chang S.B."/>
            <person name="Chen F."/>
            <person name="Shi Y."/>
            <person name="Su Y.Y."/>
            <person name="Zhang Y.Q."/>
            <person name="Chen L.J."/>
            <person name="Yin Y."/>
            <person name="Lin M."/>
            <person name="Huang H."/>
            <person name="Deng H."/>
            <person name="Wang Z.W."/>
            <person name="Zhu S.L."/>
            <person name="Zhao X."/>
            <person name="Deng C."/>
            <person name="Niu S.C."/>
            <person name="Huang J."/>
            <person name="Wang M."/>
            <person name="Liu G.H."/>
            <person name="Yang H.J."/>
            <person name="Xiao X.J."/>
            <person name="Hsiao Y.Y."/>
            <person name="Wu W.L."/>
            <person name="Chen Y.Y."/>
            <person name="Mitsuda N."/>
            <person name="Ohme-Takagi M."/>
            <person name="Luo Y.B."/>
            <person name="Van de Peer Y."/>
            <person name="Liu Z.J."/>
        </authorList>
    </citation>
    <scope>NUCLEOTIDE SEQUENCE [LARGE SCALE GENOMIC DNA]</scope>
    <source>
        <tissue evidence="1">The whole plant</tissue>
    </source>
</reference>
<evidence type="ECO:0000313" key="2">
    <source>
        <dbReference type="Proteomes" id="UP000233837"/>
    </source>
</evidence>
<keyword evidence="2" id="KW-1185">Reference proteome</keyword>
<protein>
    <submittedName>
        <fullName evidence="1">Uncharacterized protein</fullName>
    </submittedName>
</protein>
<proteinExistence type="predicted"/>
<dbReference type="AlphaFoldDB" id="A0A2I0WJH2"/>
<name>A0A2I0WJH2_9ASPA</name>
<evidence type="ECO:0000313" key="1">
    <source>
        <dbReference type="EMBL" id="PKU75820.1"/>
    </source>
</evidence>
<dbReference type="EMBL" id="KZ502568">
    <property type="protein sequence ID" value="PKU75820.1"/>
    <property type="molecule type" value="Genomic_DNA"/>
</dbReference>
<organism evidence="1 2">
    <name type="scientific">Dendrobium catenatum</name>
    <dbReference type="NCBI Taxonomy" id="906689"/>
    <lineage>
        <taxon>Eukaryota</taxon>
        <taxon>Viridiplantae</taxon>
        <taxon>Streptophyta</taxon>
        <taxon>Embryophyta</taxon>
        <taxon>Tracheophyta</taxon>
        <taxon>Spermatophyta</taxon>
        <taxon>Magnoliopsida</taxon>
        <taxon>Liliopsida</taxon>
        <taxon>Asparagales</taxon>
        <taxon>Orchidaceae</taxon>
        <taxon>Epidendroideae</taxon>
        <taxon>Malaxideae</taxon>
        <taxon>Dendrobiinae</taxon>
        <taxon>Dendrobium</taxon>
    </lineage>
</organism>
<sequence length="504" mass="55840">MFTRGRYIGLIGCLQGSHNAGFIAQCVARLHRQGFIGHKEELWPMALHPTWNKLSGMRTIVRSSGTIKQIFNRPICIQGDALADLMRFVLIGQDDFHIVLDDKVDTVGRLGQRCSIWLGISFLECGQNADSKYWEEFIDVPAWHHIGPAGCLHGSHDAGFIARSTGSQHPQGFLSRDEELEKKKRWLAKKRLQPENFTGADGPMAFGAPAGLENAFQNGVILPNQNPAGKVINVPAQSPHKTRRMLSQDLVGKILADGRWPSLVSTARLTSIVVNKSLHQNDSLGGKMDVNVEKVIDEMPKRSVKEVDGNPWSKKPYIKLDFKEEDKNDGKDGEGVNEIKVKGNVDEGNPVVIEGDGLWKEDGCGGRIYNGKFDRAVVKEFGNIGEMSKFKLAKELKSLGPIKNAPRGTKLETSGLSRGKFTKEEDLFGVKGPGDSAAPGKVEENAKSRRFSPAVRMATLEVFLLPTDLQGIQTADKNRVGNTYRRPFTGDLFRRRFSGGHYRR</sequence>
<accession>A0A2I0WJH2</accession>
<reference evidence="1 2" key="2">
    <citation type="journal article" date="2017" name="Nature">
        <title>The Apostasia genome and the evolution of orchids.</title>
        <authorList>
            <person name="Zhang G.Q."/>
            <person name="Liu K.W."/>
            <person name="Li Z."/>
            <person name="Lohaus R."/>
            <person name="Hsiao Y.Y."/>
            <person name="Niu S.C."/>
            <person name="Wang J.Y."/>
            <person name="Lin Y.C."/>
            <person name="Xu Q."/>
            <person name="Chen L.J."/>
            <person name="Yoshida K."/>
            <person name="Fujiwara S."/>
            <person name="Wang Z.W."/>
            <person name="Zhang Y.Q."/>
            <person name="Mitsuda N."/>
            <person name="Wang M."/>
            <person name="Liu G.H."/>
            <person name="Pecoraro L."/>
            <person name="Huang H.X."/>
            <person name="Xiao X.J."/>
            <person name="Lin M."/>
            <person name="Wu X.Y."/>
            <person name="Wu W.L."/>
            <person name="Chen Y.Y."/>
            <person name="Chang S.B."/>
            <person name="Sakamoto S."/>
            <person name="Ohme-Takagi M."/>
            <person name="Yagi M."/>
            <person name="Zeng S.J."/>
            <person name="Shen C.Y."/>
            <person name="Yeh C.M."/>
            <person name="Luo Y.B."/>
            <person name="Tsai W.C."/>
            <person name="Van de Peer Y."/>
            <person name="Liu Z.J."/>
        </authorList>
    </citation>
    <scope>NUCLEOTIDE SEQUENCE [LARGE SCALE GENOMIC DNA]</scope>
    <source>
        <tissue evidence="1">The whole plant</tissue>
    </source>
</reference>
<gene>
    <name evidence="1" type="ORF">MA16_Dca018321</name>
</gene>